<accession>A0A0U1DYE3</accession>
<protein>
    <submittedName>
        <fullName evidence="1">Uncharacterized protein</fullName>
    </submittedName>
</protein>
<proteinExistence type="predicted"/>
<dbReference type="Proteomes" id="UP000199601">
    <property type="component" value="Unassembled WGS sequence"/>
</dbReference>
<keyword evidence="2" id="KW-1185">Reference proteome</keyword>
<name>A0A0U1DYE3_9MYCO</name>
<evidence type="ECO:0000313" key="1">
    <source>
        <dbReference type="EMBL" id="CQD23356.1"/>
    </source>
</evidence>
<dbReference type="EMBL" id="CTEC01000004">
    <property type="protein sequence ID" value="CQD23356.1"/>
    <property type="molecule type" value="Genomic_DNA"/>
</dbReference>
<reference evidence="2" key="1">
    <citation type="submission" date="2015-03" db="EMBL/GenBank/DDBJ databases">
        <authorList>
            <person name="Urmite Genomes"/>
        </authorList>
    </citation>
    <scope>NUCLEOTIDE SEQUENCE [LARGE SCALE GENOMIC DNA]</scope>
    <source>
        <strain evidence="2">CSUR P1344</strain>
    </source>
</reference>
<dbReference type="RefSeq" id="WP_139804498.1">
    <property type="nucleotide sequence ID" value="NZ_CTEC01000004.1"/>
</dbReference>
<gene>
    <name evidence="1" type="ORF">BN000_05827</name>
</gene>
<dbReference type="AlphaFoldDB" id="A0A0U1DYE3"/>
<organism evidence="1 2">
    <name type="scientific">Mycobacterium europaeum</name>
    <dbReference type="NCBI Taxonomy" id="761804"/>
    <lineage>
        <taxon>Bacteria</taxon>
        <taxon>Bacillati</taxon>
        <taxon>Actinomycetota</taxon>
        <taxon>Actinomycetes</taxon>
        <taxon>Mycobacteriales</taxon>
        <taxon>Mycobacteriaceae</taxon>
        <taxon>Mycobacterium</taxon>
        <taxon>Mycobacterium simiae complex</taxon>
    </lineage>
</organism>
<sequence>MSLAVFEDAARAHFSNPPSTWQVLPHPEYGGWQLVDRHGAIIDRCRTKAQAERRRHSGPDAQRWYQRTDWYLGYDAGGRTLTGPEQLIVDDLTRPILDAAHAFHRATDSRRVRYIDQAADDDRIWDAVELPNGRYQVRGDYFHTYTAAALEFLDDQAAAATTDLTAFLRDLLDTDRMRYAV</sequence>
<evidence type="ECO:0000313" key="2">
    <source>
        <dbReference type="Proteomes" id="UP000199601"/>
    </source>
</evidence>